<evidence type="ECO:0000313" key="2">
    <source>
        <dbReference type="EMBL" id="EUC50437.1"/>
    </source>
</evidence>
<evidence type="ECO:0000313" key="3">
    <source>
        <dbReference type="Proteomes" id="UP000054032"/>
    </source>
</evidence>
<accession>W6ZF38</accession>
<feature type="compositionally biased region" description="Low complexity" evidence="1">
    <location>
        <begin position="164"/>
        <end position="180"/>
    </location>
</feature>
<evidence type="ECO:0000256" key="1">
    <source>
        <dbReference type="SAM" id="MobiDB-lite"/>
    </source>
</evidence>
<sequence>MVVHDDADPPCCVTGVDMCMGVCGCLRGATCNVRSASNTAVAVAVAVAVGPRALVVVASWLSASSWAGPASQDAQRLLGLANPPIPPYRREAGHDLYPEPPMNSFHSTQSHPYDRGGDPLPPGPMSCFFETFFRWFCSENGSRTPAQLARKKRSTVISARYRASSSSSSSSSTSTSTSTN</sequence>
<protein>
    <submittedName>
        <fullName evidence="2">Uncharacterized protein</fullName>
    </submittedName>
</protein>
<dbReference type="AlphaFoldDB" id="W6ZF38"/>
<dbReference type="GeneID" id="19120170"/>
<name>W6ZF38_COCMI</name>
<organism evidence="2 3">
    <name type="scientific">Bipolaris oryzae ATCC 44560</name>
    <dbReference type="NCBI Taxonomy" id="930090"/>
    <lineage>
        <taxon>Eukaryota</taxon>
        <taxon>Fungi</taxon>
        <taxon>Dikarya</taxon>
        <taxon>Ascomycota</taxon>
        <taxon>Pezizomycotina</taxon>
        <taxon>Dothideomycetes</taxon>
        <taxon>Pleosporomycetidae</taxon>
        <taxon>Pleosporales</taxon>
        <taxon>Pleosporineae</taxon>
        <taxon>Pleosporaceae</taxon>
        <taxon>Bipolaris</taxon>
    </lineage>
</organism>
<dbReference type="RefSeq" id="XP_007682991.1">
    <property type="nucleotide sequence ID" value="XM_007684801.1"/>
</dbReference>
<dbReference type="HOGENOM" id="CLU_1495925_0_0_1"/>
<reference evidence="2 3" key="1">
    <citation type="journal article" date="2013" name="PLoS Genet.">
        <title>Comparative genome structure, secondary metabolite, and effector coding capacity across Cochliobolus pathogens.</title>
        <authorList>
            <person name="Condon B.J."/>
            <person name="Leng Y."/>
            <person name="Wu D."/>
            <person name="Bushley K.E."/>
            <person name="Ohm R.A."/>
            <person name="Otillar R."/>
            <person name="Martin J."/>
            <person name="Schackwitz W."/>
            <person name="Grimwood J."/>
            <person name="MohdZainudin N."/>
            <person name="Xue C."/>
            <person name="Wang R."/>
            <person name="Manning V.A."/>
            <person name="Dhillon B."/>
            <person name="Tu Z.J."/>
            <person name="Steffenson B.J."/>
            <person name="Salamov A."/>
            <person name="Sun H."/>
            <person name="Lowry S."/>
            <person name="LaButti K."/>
            <person name="Han J."/>
            <person name="Copeland A."/>
            <person name="Lindquist E."/>
            <person name="Barry K."/>
            <person name="Schmutz J."/>
            <person name="Baker S.E."/>
            <person name="Ciuffetti L.M."/>
            <person name="Grigoriev I.V."/>
            <person name="Zhong S."/>
            <person name="Turgeon B.G."/>
        </authorList>
    </citation>
    <scope>NUCLEOTIDE SEQUENCE [LARGE SCALE GENOMIC DNA]</scope>
    <source>
        <strain evidence="2 3">ATCC 44560</strain>
    </source>
</reference>
<gene>
    <name evidence="2" type="ORF">COCMIDRAFT_22049</name>
</gene>
<feature type="region of interest" description="Disordered" evidence="1">
    <location>
        <begin position="97"/>
        <end position="119"/>
    </location>
</feature>
<proteinExistence type="predicted"/>
<dbReference type="Proteomes" id="UP000054032">
    <property type="component" value="Unassembled WGS sequence"/>
</dbReference>
<dbReference type="KEGG" id="bor:COCMIDRAFT_22049"/>
<feature type="region of interest" description="Disordered" evidence="1">
    <location>
        <begin position="144"/>
        <end position="180"/>
    </location>
</feature>
<keyword evidence="3" id="KW-1185">Reference proteome</keyword>
<dbReference type="EMBL" id="KI963923">
    <property type="protein sequence ID" value="EUC50437.1"/>
    <property type="molecule type" value="Genomic_DNA"/>
</dbReference>